<reference evidence="4 5" key="1">
    <citation type="submission" date="2015-12" db="EMBL/GenBank/DDBJ databases">
        <title>Draft genome of Thermovenabulum gondwanense isolated from a red thermophilic microbial mat colonisisng an outflow channel of a bore well.</title>
        <authorList>
            <person name="Patel B.K."/>
        </authorList>
    </citation>
    <scope>NUCLEOTIDE SEQUENCE [LARGE SCALE GENOMIC DNA]</scope>
    <source>
        <strain evidence="4 5">R270</strain>
    </source>
</reference>
<keyword evidence="5" id="KW-1185">Reference proteome</keyword>
<dbReference type="Pfam" id="PF04509">
    <property type="entry name" value="CheC"/>
    <property type="match status" value="2"/>
</dbReference>
<dbReference type="PANTHER" id="PTHR43693:SF1">
    <property type="entry name" value="PROTEIN PHOSPHATASE CHEZ"/>
    <property type="match status" value="1"/>
</dbReference>
<gene>
    <name evidence="4" type="primary">cheC</name>
    <name evidence="4" type="ORF">ATZ99_19990</name>
</gene>
<protein>
    <submittedName>
        <fullName evidence="4">CheY-P phosphatase CheC</fullName>
        <ecNumber evidence="4">3.-.-.-</ecNumber>
    </submittedName>
</protein>
<feature type="domain" description="CheC-like protein" evidence="3">
    <location>
        <begin position="104"/>
        <end position="139"/>
    </location>
</feature>
<dbReference type="GO" id="GO:0016787">
    <property type="term" value="F:hydrolase activity"/>
    <property type="evidence" value="ECO:0007669"/>
    <property type="project" value="UniProtKB-KW"/>
</dbReference>
<feature type="domain" description="CheC-like protein" evidence="3">
    <location>
        <begin position="5"/>
        <end position="41"/>
    </location>
</feature>
<dbReference type="RefSeq" id="WP_068749091.1">
    <property type="nucleotide sequence ID" value="NZ_LOHZ01000042.1"/>
</dbReference>
<dbReference type="PATRIC" id="fig|520767.4.peg.2120"/>
<keyword evidence="2 4" id="KW-0378">Hydrolase</keyword>
<keyword evidence="1" id="KW-0145">Chemotaxis</keyword>
<accession>A0A162M8Y7</accession>
<evidence type="ECO:0000256" key="1">
    <source>
        <dbReference type="ARBA" id="ARBA00022500"/>
    </source>
</evidence>
<dbReference type="InterPro" id="IPR028976">
    <property type="entry name" value="CheC-like_sf"/>
</dbReference>
<evidence type="ECO:0000313" key="5">
    <source>
        <dbReference type="Proteomes" id="UP000075737"/>
    </source>
</evidence>
<dbReference type="InterPro" id="IPR007597">
    <property type="entry name" value="CheC"/>
</dbReference>
<name>A0A162M8Y7_9FIRM</name>
<dbReference type="Gene3D" id="3.40.1550.10">
    <property type="entry name" value="CheC-like"/>
    <property type="match status" value="1"/>
</dbReference>
<dbReference type="EC" id="3.-.-.-" evidence="4"/>
<evidence type="ECO:0000313" key="4">
    <source>
        <dbReference type="EMBL" id="KYO64563.1"/>
    </source>
</evidence>
<dbReference type="EMBL" id="LOHZ01000042">
    <property type="protein sequence ID" value="KYO64563.1"/>
    <property type="molecule type" value="Genomic_DNA"/>
</dbReference>
<evidence type="ECO:0000259" key="3">
    <source>
        <dbReference type="Pfam" id="PF04509"/>
    </source>
</evidence>
<proteinExistence type="predicted"/>
<dbReference type="AlphaFoldDB" id="A0A162M8Y7"/>
<organism evidence="4 5">
    <name type="scientific">Thermovenabulum gondwanense</name>
    <dbReference type="NCBI Taxonomy" id="520767"/>
    <lineage>
        <taxon>Bacteria</taxon>
        <taxon>Bacillati</taxon>
        <taxon>Bacillota</taxon>
        <taxon>Clostridia</taxon>
        <taxon>Thermosediminibacterales</taxon>
        <taxon>Thermosediminibacteraceae</taxon>
        <taxon>Thermovenabulum</taxon>
    </lineage>
</organism>
<dbReference type="Proteomes" id="UP000075737">
    <property type="component" value="Unassembled WGS sequence"/>
</dbReference>
<sequence>MYSNFELDVLKEIGNIGAGNAATALSIIISEKVLIKIPEVIILPFNEVIDVMKDPEGFVTGIFFRIEGELESNCVLIIPEKETKNLLKLLLKEDVKDLLTLNDMEQSALKEVGNILVSSFVSALSDFTKLNLKISVPSLALDMAAAILSFPLTIYGIMGDTALLLSTEFYGDSDGVLIDFYLIPDDDKSFKKLLKAIGVDIFDDDTSWNR</sequence>
<dbReference type="SUPFAM" id="SSF103039">
    <property type="entry name" value="CheC-like"/>
    <property type="match status" value="1"/>
</dbReference>
<dbReference type="InterPro" id="IPR050992">
    <property type="entry name" value="CheZ_family_phosphatases"/>
</dbReference>
<evidence type="ECO:0000256" key="2">
    <source>
        <dbReference type="ARBA" id="ARBA00022801"/>
    </source>
</evidence>
<dbReference type="GO" id="GO:0006935">
    <property type="term" value="P:chemotaxis"/>
    <property type="evidence" value="ECO:0007669"/>
    <property type="project" value="UniProtKB-KW"/>
</dbReference>
<dbReference type="STRING" id="520767.ATZ99_19990"/>
<dbReference type="CDD" id="cd17909">
    <property type="entry name" value="CheC_ClassI"/>
    <property type="match status" value="1"/>
</dbReference>
<dbReference type="OrthoDB" id="9812187at2"/>
<dbReference type="PANTHER" id="PTHR43693">
    <property type="entry name" value="PROTEIN PHOSPHATASE CHEZ"/>
    <property type="match status" value="1"/>
</dbReference>
<comment type="caution">
    <text evidence="4">The sequence shown here is derived from an EMBL/GenBank/DDBJ whole genome shotgun (WGS) entry which is preliminary data.</text>
</comment>